<dbReference type="PRINTS" id="PR00929">
    <property type="entry name" value="ATHOOK"/>
</dbReference>
<dbReference type="AlphaFoldDB" id="A0A672IIT5"/>
<accession>A0A672IIT5</accession>
<dbReference type="InterPro" id="IPR017956">
    <property type="entry name" value="AT_hook_DNA-bd_motif"/>
</dbReference>
<evidence type="ECO:0000313" key="5">
    <source>
        <dbReference type="Proteomes" id="UP000472267"/>
    </source>
</evidence>
<dbReference type="Proteomes" id="UP000472267">
    <property type="component" value="Chromosome 6"/>
</dbReference>
<feature type="region of interest" description="Disordered" evidence="3">
    <location>
        <begin position="1"/>
        <end position="246"/>
    </location>
</feature>
<reference evidence="4" key="2">
    <citation type="submission" date="2025-08" db="UniProtKB">
        <authorList>
            <consortium name="Ensembl"/>
        </authorList>
    </citation>
    <scope>IDENTIFICATION</scope>
</reference>
<feature type="compositionally biased region" description="Acidic residues" evidence="3">
    <location>
        <begin position="212"/>
        <end position="223"/>
    </location>
</feature>
<feature type="compositionally biased region" description="Basic residues" evidence="3">
    <location>
        <begin position="128"/>
        <end position="137"/>
    </location>
</feature>
<protein>
    <submittedName>
        <fullName evidence="4">Uncharacterized protein</fullName>
    </submittedName>
</protein>
<proteinExistence type="predicted"/>
<evidence type="ECO:0000256" key="2">
    <source>
        <dbReference type="ARBA" id="ARBA00023125"/>
    </source>
</evidence>
<dbReference type="InterPro" id="IPR000116">
    <property type="entry name" value="HMGA"/>
</dbReference>
<dbReference type="SMART" id="SM00384">
    <property type="entry name" value="AT_hook"/>
    <property type="match status" value="3"/>
</dbReference>
<keyword evidence="2" id="KW-0238">DNA-binding</keyword>
<dbReference type="Ensembl" id="ENSSFAT00005042337.1">
    <property type="protein sequence ID" value="ENSSFAP00005040835.1"/>
    <property type="gene ID" value="ENSSFAG00005020337.1"/>
</dbReference>
<keyword evidence="5" id="KW-1185">Reference proteome</keyword>
<name>A0A672IIT5_SALFA</name>
<organism evidence="4 5">
    <name type="scientific">Salarias fasciatus</name>
    <name type="common">Jewelled blenny</name>
    <name type="synonym">Blennius fasciatus</name>
    <dbReference type="NCBI Taxonomy" id="181472"/>
    <lineage>
        <taxon>Eukaryota</taxon>
        <taxon>Metazoa</taxon>
        <taxon>Chordata</taxon>
        <taxon>Craniata</taxon>
        <taxon>Vertebrata</taxon>
        <taxon>Euteleostomi</taxon>
        <taxon>Actinopterygii</taxon>
        <taxon>Neopterygii</taxon>
        <taxon>Teleostei</taxon>
        <taxon>Neoteleostei</taxon>
        <taxon>Acanthomorphata</taxon>
        <taxon>Ovalentaria</taxon>
        <taxon>Blenniimorphae</taxon>
        <taxon>Blenniiformes</taxon>
        <taxon>Blennioidei</taxon>
        <taxon>Blenniidae</taxon>
        <taxon>Salariinae</taxon>
        <taxon>Salarias</taxon>
    </lineage>
</organism>
<keyword evidence="1" id="KW-0677">Repeat</keyword>
<feature type="compositionally biased region" description="Basic residues" evidence="3">
    <location>
        <begin position="173"/>
        <end position="186"/>
    </location>
</feature>
<reference evidence="4" key="1">
    <citation type="submission" date="2019-06" db="EMBL/GenBank/DDBJ databases">
        <authorList>
            <consortium name="Wellcome Sanger Institute Data Sharing"/>
        </authorList>
    </citation>
    <scope>NUCLEOTIDE SEQUENCE [LARGE SCALE GENOMIC DNA]</scope>
</reference>
<dbReference type="GO" id="GO:0000785">
    <property type="term" value="C:chromatin"/>
    <property type="evidence" value="ECO:0007669"/>
    <property type="project" value="InterPro"/>
</dbReference>
<feature type="compositionally biased region" description="Low complexity" evidence="3">
    <location>
        <begin position="63"/>
        <end position="74"/>
    </location>
</feature>
<dbReference type="GO" id="GO:0006355">
    <property type="term" value="P:regulation of DNA-templated transcription"/>
    <property type="evidence" value="ECO:0007669"/>
    <property type="project" value="InterPro"/>
</dbReference>
<reference evidence="4" key="3">
    <citation type="submission" date="2025-09" db="UniProtKB">
        <authorList>
            <consortium name="Ensembl"/>
        </authorList>
    </citation>
    <scope>IDENTIFICATION</scope>
</reference>
<evidence type="ECO:0000256" key="3">
    <source>
        <dbReference type="SAM" id="MobiDB-lite"/>
    </source>
</evidence>
<dbReference type="PRINTS" id="PR00930">
    <property type="entry name" value="HIGHMOBLTYIY"/>
</dbReference>
<dbReference type="InParanoid" id="A0A672IIT5"/>
<evidence type="ECO:0000256" key="1">
    <source>
        <dbReference type="ARBA" id="ARBA00022737"/>
    </source>
</evidence>
<evidence type="ECO:0000313" key="4">
    <source>
        <dbReference type="Ensembl" id="ENSSFAP00005040835.1"/>
    </source>
</evidence>
<sequence length="246" mass="26705">SRKLSPSHKNVRRTPLDQSRLEPQGSEGDAVTDEADSRPVQRGRGRSQDSKQLEVCVSEMDVSSGDPSGSPSPRGRGRPKLSTTKHTEEDGLEDGNNDDPVPKARGQGRPKGSKKQNSEKSQTEQTPKKRGRPRKSLSHIPGEGEKPPDLPNGGTDRPKRGRPKAHLQAQIRKFSKWGRGRNKRGRPQGSLNRARSRTPPGDGLPNHSDPPSDSEAEEVEEGAELATASAELPVHTEDPSQDTVAI</sequence>
<dbReference type="GO" id="GO:0005634">
    <property type="term" value="C:nucleus"/>
    <property type="evidence" value="ECO:0007669"/>
    <property type="project" value="InterPro"/>
</dbReference>
<dbReference type="GO" id="GO:0003677">
    <property type="term" value="F:DNA binding"/>
    <property type="evidence" value="ECO:0007669"/>
    <property type="project" value="UniProtKB-KW"/>
</dbReference>
<feature type="compositionally biased region" description="Basic residues" evidence="3">
    <location>
        <begin position="1"/>
        <end position="12"/>
    </location>
</feature>